<comment type="similarity">
    <text evidence="2">Belongs to the eukaryotic ribosomal protein eL24 family.</text>
</comment>
<dbReference type="OrthoDB" id="1727108at2759"/>
<dbReference type="GO" id="GO:0022625">
    <property type="term" value="C:cytosolic large ribosomal subunit"/>
    <property type="evidence" value="ECO:0007669"/>
    <property type="project" value="TreeGrafter"/>
</dbReference>
<sequence length="303" mass="33747">MLLLGRLSTRSCVRHDTPIMRTSRFPATESCRGAGGETTPYRVSVTHEPPAHKMTVRATPWCSAYLLQLTALLQVLQLDDVVLVQDERACVCVTRHVGLQLMQPLAGKVHGGTCRNPQQPLRRPERAAEQSVKSSLPFPLPVATAAMKVELCSFSGYKIYPGHGRRYARIDGKVFQFLNAKCESAFLSKRNPRQINWTVLYRRKHKKGQSEEVTKKRTRRAVKFQRAITGASLAEILAKRNQKPEVRKAQREQAIRAAKEAKKAKQATKKAAAPPAKVPTKAATKQKIAKPMKVSAPRVGGKR</sequence>
<feature type="domain" description="TRASH" evidence="10">
    <location>
        <begin position="152"/>
        <end position="190"/>
    </location>
</feature>
<keyword evidence="5" id="KW-0689">Ribosomal protein</keyword>
<accession>A0A8C9RYG8</accession>
<feature type="region of interest" description="Disordered" evidence="9">
    <location>
        <begin position="242"/>
        <end position="303"/>
    </location>
</feature>
<dbReference type="GO" id="GO:0002181">
    <property type="term" value="P:cytoplasmic translation"/>
    <property type="evidence" value="ECO:0007669"/>
    <property type="project" value="TreeGrafter"/>
</dbReference>
<dbReference type="SUPFAM" id="SSF57716">
    <property type="entry name" value="Glucocorticoid receptor-like (DNA-binding domain)"/>
    <property type="match status" value="1"/>
</dbReference>
<comment type="subcellular location">
    <subcellularLocation>
        <location evidence="1">Cytoplasm</location>
    </subcellularLocation>
</comment>
<dbReference type="GO" id="GO:0003735">
    <property type="term" value="F:structural constituent of ribosome"/>
    <property type="evidence" value="ECO:0007669"/>
    <property type="project" value="InterPro"/>
</dbReference>
<dbReference type="InterPro" id="IPR056366">
    <property type="entry name" value="Ribosomal_eL24"/>
</dbReference>
<keyword evidence="12" id="KW-1185">Reference proteome</keyword>
<dbReference type="InterPro" id="IPR038630">
    <property type="entry name" value="L24e/L24_sf"/>
</dbReference>
<reference evidence="11" key="2">
    <citation type="submission" date="2025-08" db="UniProtKB">
        <authorList>
            <consortium name="Ensembl"/>
        </authorList>
    </citation>
    <scope>IDENTIFICATION</scope>
</reference>
<dbReference type="PROSITE" id="PS01073">
    <property type="entry name" value="RIBOSOMAL_L24E"/>
    <property type="match status" value="1"/>
</dbReference>
<dbReference type="Gene3D" id="6.10.250.1270">
    <property type="match status" value="1"/>
</dbReference>
<dbReference type="PANTHER" id="PTHR10792">
    <property type="entry name" value="60S RIBOSOMAL PROTEIN L24"/>
    <property type="match status" value="1"/>
</dbReference>
<evidence type="ECO:0000256" key="3">
    <source>
        <dbReference type="ARBA" id="ARBA00011133"/>
    </source>
</evidence>
<evidence type="ECO:0000256" key="1">
    <source>
        <dbReference type="ARBA" id="ARBA00004496"/>
    </source>
</evidence>
<organism evidence="11 12">
    <name type="scientific">Scleropages formosus</name>
    <name type="common">Asian bonytongue</name>
    <name type="synonym">Osteoglossum formosum</name>
    <dbReference type="NCBI Taxonomy" id="113540"/>
    <lineage>
        <taxon>Eukaryota</taxon>
        <taxon>Metazoa</taxon>
        <taxon>Chordata</taxon>
        <taxon>Craniata</taxon>
        <taxon>Vertebrata</taxon>
        <taxon>Euteleostomi</taxon>
        <taxon>Actinopterygii</taxon>
        <taxon>Neopterygii</taxon>
        <taxon>Teleostei</taxon>
        <taxon>Osteoglossocephala</taxon>
        <taxon>Osteoglossomorpha</taxon>
        <taxon>Osteoglossiformes</taxon>
        <taxon>Osteoglossidae</taxon>
        <taxon>Scleropages</taxon>
    </lineage>
</organism>
<dbReference type="PANTHER" id="PTHR10792:SF1">
    <property type="entry name" value="RIBOSOMAL PROTEIN L24"/>
    <property type="match status" value="1"/>
</dbReference>
<dbReference type="AlphaFoldDB" id="A0A8C9RYG8"/>
<dbReference type="Ensembl" id="ENSSFOT00015024923.2">
    <property type="protein sequence ID" value="ENSSFOP00015024655.1"/>
    <property type="gene ID" value="ENSSFOG00015015863.2"/>
</dbReference>
<name>A0A8C9RYG8_SCLFO</name>
<dbReference type="InterPro" id="IPR011017">
    <property type="entry name" value="TRASH_dom"/>
</dbReference>
<feature type="compositionally biased region" description="Low complexity" evidence="9">
    <location>
        <begin position="269"/>
        <end position="286"/>
    </location>
</feature>
<keyword evidence="6" id="KW-0687">Ribonucleoprotein</keyword>
<dbReference type="SMART" id="SM00746">
    <property type="entry name" value="TRASH"/>
    <property type="match status" value="1"/>
</dbReference>
<evidence type="ECO:0000256" key="7">
    <source>
        <dbReference type="ARBA" id="ARBA00040612"/>
    </source>
</evidence>
<evidence type="ECO:0000256" key="2">
    <source>
        <dbReference type="ARBA" id="ARBA00005647"/>
    </source>
</evidence>
<dbReference type="InterPro" id="IPR000988">
    <property type="entry name" value="Ribosomal_eL24-rel_N"/>
</dbReference>
<evidence type="ECO:0000256" key="5">
    <source>
        <dbReference type="ARBA" id="ARBA00022980"/>
    </source>
</evidence>
<gene>
    <name evidence="11" type="primary">RPL24</name>
    <name evidence="11" type="synonym">rpl24</name>
</gene>
<dbReference type="GO" id="GO:0003729">
    <property type="term" value="F:mRNA binding"/>
    <property type="evidence" value="ECO:0007669"/>
    <property type="project" value="TreeGrafter"/>
</dbReference>
<evidence type="ECO:0000256" key="6">
    <source>
        <dbReference type="ARBA" id="ARBA00023274"/>
    </source>
</evidence>
<protein>
    <recommendedName>
        <fullName evidence="7">Large ribosomal subunit protein eL24</fullName>
    </recommendedName>
    <alternativeName>
        <fullName evidence="8">60S ribosomal protein L24</fullName>
    </alternativeName>
</protein>
<dbReference type="Proteomes" id="UP000694397">
    <property type="component" value="Chromosome 14"/>
</dbReference>
<dbReference type="InterPro" id="IPR023442">
    <property type="entry name" value="Ribosomal_eL24_CS"/>
</dbReference>
<dbReference type="CDD" id="cd00472">
    <property type="entry name" value="Ribosomal_L24e_L24"/>
    <property type="match status" value="1"/>
</dbReference>
<evidence type="ECO:0000256" key="4">
    <source>
        <dbReference type="ARBA" id="ARBA00022490"/>
    </source>
</evidence>
<reference evidence="11" key="3">
    <citation type="submission" date="2025-09" db="UniProtKB">
        <authorList>
            <consortium name="Ensembl"/>
        </authorList>
    </citation>
    <scope>IDENTIFICATION</scope>
</reference>
<dbReference type="FunFam" id="2.30.170.20:FF:000004">
    <property type="entry name" value="60S ribosomal protein l24"/>
    <property type="match status" value="1"/>
</dbReference>
<evidence type="ECO:0000256" key="8">
    <source>
        <dbReference type="ARBA" id="ARBA00041213"/>
    </source>
</evidence>
<feature type="compositionally biased region" description="Basic and acidic residues" evidence="9">
    <location>
        <begin position="242"/>
        <end position="263"/>
    </location>
</feature>
<dbReference type="Gene3D" id="2.30.170.20">
    <property type="entry name" value="Ribosomal protein L24e"/>
    <property type="match status" value="1"/>
</dbReference>
<evidence type="ECO:0000313" key="11">
    <source>
        <dbReference type="Ensembl" id="ENSSFOP00015024655.1"/>
    </source>
</evidence>
<evidence type="ECO:0000313" key="12">
    <source>
        <dbReference type="Proteomes" id="UP000694397"/>
    </source>
</evidence>
<dbReference type="GeneTree" id="ENSGT00950000183105"/>
<evidence type="ECO:0000259" key="10">
    <source>
        <dbReference type="SMART" id="SM00746"/>
    </source>
</evidence>
<keyword evidence="4" id="KW-0963">Cytoplasm</keyword>
<proteinExistence type="inferred from homology"/>
<evidence type="ECO:0000256" key="9">
    <source>
        <dbReference type="SAM" id="MobiDB-lite"/>
    </source>
</evidence>
<comment type="subunit">
    <text evidence="3">Component of the large ribosomal subunit.</text>
</comment>
<reference evidence="11 12" key="1">
    <citation type="submission" date="2019-04" db="EMBL/GenBank/DDBJ databases">
        <authorList>
            <consortium name="Wellcome Sanger Institute Data Sharing"/>
        </authorList>
    </citation>
    <scope>NUCLEOTIDE SEQUENCE [LARGE SCALE GENOMIC DNA]</scope>
</reference>
<dbReference type="Pfam" id="PF01246">
    <property type="entry name" value="Ribosomal_L24e"/>
    <property type="match status" value="1"/>
</dbReference>